<evidence type="ECO:0000256" key="6">
    <source>
        <dbReference type="ARBA" id="ARBA00049244"/>
    </source>
</evidence>
<evidence type="ECO:0000313" key="9">
    <source>
        <dbReference type="Proteomes" id="UP000288716"/>
    </source>
</evidence>
<gene>
    <name evidence="8" type="ORF">B4U80_12482</name>
</gene>
<dbReference type="EMBL" id="NCKV01038283">
    <property type="protein sequence ID" value="RWS18535.1"/>
    <property type="molecule type" value="Genomic_DNA"/>
</dbReference>
<feature type="non-terminal residue" evidence="8">
    <location>
        <position position="191"/>
    </location>
</feature>
<evidence type="ECO:0000256" key="1">
    <source>
        <dbReference type="ARBA" id="ARBA00012417"/>
    </source>
</evidence>
<dbReference type="GO" id="GO:0045004">
    <property type="term" value="P:DNA replication proofreading"/>
    <property type="evidence" value="ECO:0007669"/>
    <property type="project" value="TreeGrafter"/>
</dbReference>
<dbReference type="GO" id="GO:0006287">
    <property type="term" value="P:base-excision repair, gap-filling"/>
    <property type="evidence" value="ECO:0007669"/>
    <property type="project" value="TreeGrafter"/>
</dbReference>
<dbReference type="GO" id="GO:0000166">
    <property type="term" value="F:nucleotide binding"/>
    <property type="evidence" value="ECO:0007669"/>
    <property type="project" value="InterPro"/>
</dbReference>
<dbReference type="Proteomes" id="UP000288716">
    <property type="component" value="Unassembled WGS sequence"/>
</dbReference>
<dbReference type="Gene3D" id="3.30.420.10">
    <property type="entry name" value="Ribonuclease H-like superfamily/Ribonuclease H"/>
    <property type="match status" value="1"/>
</dbReference>
<sequence>MARVTGVPINYLLTRGQQVKVTSQLLKYAKEYNFILPNIRYTNKSNDTNVGYAGATVIEPLKGYYDVPIATLDFCSLYPSIMIAHNLCYTTLLADCKSFEQLNKIKSNSLSAINTQHNNADNVTSDKPDISSTATTNIYQKAYNNLQSKTVQVPPSILYTKNEIINPIKGLTDDEPDRKKKFTENEYLNKC</sequence>
<dbReference type="AlphaFoldDB" id="A0A443RTK3"/>
<keyword evidence="4" id="KW-0239">DNA-directed DNA polymerase</keyword>
<keyword evidence="5" id="KW-0238">DNA-binding</keyword>
<dbReference type="Pfam" id="PF00136">
    <property type="entry name" value="DNA_pol_B"/>
    <property type="match status" value="1"/>
</dbReference>
<name>A0A443RTK3_9ACAR</name>
<keyword evidence="2" id="KW-0808">Transferase</keyword>
<evidence type="ECO:0000256" key="5">
    <source>
        <dbReference type="ARBA" id="ARBA00023125"/>
    </source>
</evidence>
<evidence type="ECO:0000256" key="2">
    <source>
        <dbReference type="ARBA" id="ARBA00022679"/>
    </source>
</evidence>
<dbReference type="PANTHER" id="PTHR10322:SF23">
    <property type="entry name" value="DNA POLYMERASE DELTA CATALYTIC SUBUNIT"/>
    <property type="match status" value="1"/>
</dbReference>
<dbReference type="InterPro" id="IPR043502">
    <property type="entry name" value="DNA/RNA_pol_sf"/>
</dbReference>
<dbReference type="GO" id="GO:0003887">
    <property type="term" value="F:DNA-directed DNA polymerase activity"/>
    <property type="evidence" value="ECO:0007669"/>
    <property type="project" value="UniProtKB-KW"/>
</dbReference>
<keyword evidence="3" id="KW-0548">Nucleotidyltransferase</keyword>
<accession>A0A443RTK3</accession>
<dbReference type="EC" id="2.7.7.7" evidence="1"/>
<dbReference type="GO" id="GO:0003677">
    <property type="term" value="F:DNA binding"/>
    <property type="evidence" value="ECO:0007669"/>
    <property type="project" value="UniProtKB-KW"/>
</dbReference>
<proteinExistence type="predicted"/>
<dbReference type="STRING" id="299467.A0A443RTK3"/>
<dbReference type="OrthoDB" id="2414538at2759"/>
<protein>
    <recommendedName>
        <fullName evidence="1">DNA-directed DNA polymerase</fullName>
        <ecNumber evidence="1">2.7.7.7</ecNumber>
    </recommendedName>
</protein>
<dbReference type="Gene3D" id="3.90.1600.10">
    <property type="entry name" value="Palm domain of DNA polymerase"/>
    <property type="match status" value="1"/>
</dbReference>
<dbReference type="GO" id="GO:0006297">
    <property type="term" value="P:nucleotide-excision repair, DNA gap filling"/>
    <property type="evidence" value="ECO:0007669"/>
    <property type="project" value="TreeGrafter"/>
</dbReference>
<dbReference type="GO" id="GO:0043625">
    <property type="term" value="C:delta DNA polymerase complex"/>
    <property type="evidence" value="ECO:0007669"/>
    <property type="project" value="TreeGrafter"/>
</dbReference>
<dbReference type="InterPro" id="IPR036397">
    <property type="entry name" value="RNaseH_sf"/>
</dbReference>
<dbReference type="VEuPathDB" id="VectorBase:LDEU013505"/>
<evidence type="ECO:0000313" key="8">
    <source>
        <dbReference type="EMBL" id="RWS18535.1"/>
    </source>
</evidence>
<evidence type="ECO:0000256" key="3">
    <source>
        <dbReference type="ARBA" id="ARBA00022695"/>
    </source>
</evidence>
<dbReference type="InterPro" id="IPR050240">
    <property type="entry name" value="DNA_pol_type-B"/>
</dbReference>
<comment type="catalytic activity">
    <reaction evidence="6">
        <text>DNA(n) + a 2'-deoxyribonucleoside 5'-triphosphate = DNA(n+1) + diphosphate</text>
        <dbReference type="Rhea" id="RHEA:22508"/>
        <dbReference type="Rhea" id="RHEA-COMP:17339"/>
        <dbReference type="Rhea" id="RHEA-COMP:17340"/>
        <dbReference type="ChEBI" id="CHEBI:33019"/>
        <dbReference type="ChEBI" id="CHEBI:61560"/>
        <dbReference type="ChEBI" id="CHEBI:173112"/>
        <dbReference type="EC" id="2.7.7.7"/>
    </reaction>
</comment>
<organism evidence="8 9">
    <name type="scientific">Leptotrombidium deliense</name>
    <dbReference type="NCBI Taxonomy" id="299467"/>
    <lineage>
        <taxon>Eukaryota</taxon>
        <taxon>Metazoa</taxon>
        <taxon>Ecdysozoa</taxon>
        <taxon>Arthropoda</taxon>
        <taxon>Chelicerata</taxon>
        <taxon>Arachnida</taxon>
        <taxon>Acari</taxon>
        <taxon>Acariformes</taxon>
        <taxon>Trombidiformes</taxon>
        <taxon>Prostigmata</taxon>
        <taxon>Anystina</taxon>
        <taxon>Parasitengona</taxon>
        <taxon>Trombiculoidea</taxon>
        <taxon>Trombiculidae</taxon>
        <taxon>Leptotrombidium</taxon>
    </lineage>
</organism>
<dbReference type="SUPFAM" id="SSF56672">
    <property type="entry name" value="DNA/RNA polymerases"/>
    <property type="match status" value="1"/>
</dbReference>
<dbReference type="PANTHER" id="PTHR10322">
    <property type="entry name" value="DNA POLYMERASE CATALYTIC SUBUNIT"/>
    <property type="match status" value="1"/>
</dbReference>
<dbReference type="InterPro" id="IPR023211">
    <property type="entry name" value="DNA_pol_palm_dom_sf"/>
</dbReference>
<dbReference type="InterPro" id="IPR006134">
    <property type="entry name" value="DNA-dir_DNA_pol_B_multi_dom"/>
</dbReference>
<keyword evidence="9" id="KW-1185">Reference proteome</keyword>
<dbReference type="GO" id="GO:0008296">
    <property type="term" value="F:3'-5'-DNA exonuclease activity"/>
    <property type="evidence" value="ECO:0007669"/>
    <property type="project" value="TreeGrafter"/>
</dbReference>
<comment type="caution">
    <text evidence="8">The sequence shown here is derived from an EMBL/GenBank/DDBJ whole genome shotgun (WGS) entry which is preliminary data.</text>
</comment>
<reference evidence="8 9" key="1">
    <citation type="journal article" date="2018" name="Gigascience">
        <title>Genomes of trombidid mites reveal novel predicted allergens and laterally-transferred genes associated with secondary metabolism.</title>
        <authorList>
            <person name="Dong X."/>
            <person name="Chaisiri K."/>
            <person name="Xia D."/>
            <person name="Armstrong S.D."/>
            <person name="Fang Y."/>
            <person name="Donnelly M.J."/>
            <person name="Kadowaki T."/>
            <person name="McGarry J.W."/>
            <person name="Darby A.C."/>
            <person name="Makepeace B.L."/>
        </authorList>
    </citation>
    <scope>NUCLEOTIDE SEQUENCE [LARGE SCALE GENOMIC DNA]</scope>
    <source>
        <strain evidence="8">UoL-UT</strain>
    </source>
</reference>
<evidence type="ECO:0000259" key="7">
    <source>
        <dbReference type="Pfam" id="PF00136"/>
    </source>
</evidence>
<feature type="domain" description="DNA-directed DNA polymerase family B multifunctional" evidence="7">
    <location>
        <begin position="7"/>
        <end position="124"/>
    </location>
</feature>
<evidence type="ECO:0000256" key="4">
    <source>
        <dbReference type="ARBA" id="ARBA00022932"/>
    </source>
</evidence>